<comment type="caution">
    <text evidence="1">The sequence shown here is derived from an EMBL/GenBank/DDBJ whole genome shotgun (WGS) entry which is preliminary data.</text>
</comment>
<sequence>LQLNLEEFPKLNPLFSEEEIEFFIKQLKNKTFIFNNKLSTNEATVCEYISIFMTMVVQHIQKYKDLTMELNVESKLIDLEVT</sequence>
<organism evidence="1 2">
    <name type="scientific">Dentiscutata heterogama</name>
    <dbReference type="NCBI Taxonomy" id="1316150"/>
    <lineage>
        <taxon>Eukaryota</taxon>
        <taxon>Fungi</taxon>
        <taxon>Fungi incertae sedis</taxon>
        <taxon>Mucoromycota</taxon>
        <taxon>Glomeromycotina</taxon>
        <taxon>Glomeromycetes</taxon>
        <taxon>Diversisporales</taxon>
        <taxon>Gigasporaceae</taxon>
        <taxon>Dentiscutata</taxon>
    </lineage>
</organism>
<accession>A0ACA9NPG8</accession>
<dbReference type="EMBL" id="CAJVPU010019144">
    <property type="protein sequence ID" value="CAG8670041.1"/>
    <property type="molecule type" value="Genomic_DNA"/>
</dbReference>
<proteinExistence type="predicted"/>
<evidence type="ECO:0000313" key="1">
    <source>
        <dbReference type="EMBL" id="CAG8670041.1"/>
    </source>
</evidence>
<dbReference type="Proteomes" id="UP000789702">
    <property type="component" value="Unassembled WGS sequence"/>
</dbReference>
<keyword evidence="2" id="KW-1185">Reference proteome</keyword>
<protein>
    <submittedName>
        <fullName evidence="1">6383_t:CDS:1</fullName>
    </submittedName>
</protein>
<feature type="non-terminal residue" evidence="1">
    <location>
        <position position="1"/>
    </location>
</feature>
<feature type="non-terminal residue" evidence="1">
    <location>
        <position position="82"/>
    </location>
</feature>
<reference evidence="1" key="1">
    <citation type="submission" date="2021-06" db="EMBL/GenBank/DDBJ databases">
        <authorList>
            <person name="Kallberg Y."/>
            <person name="Tangrot J."/>
            <person name="Rosling A."/>
        </authorList>
    </citation>
    <scope>NUCLEOTIDE SEQUENCE</scope>
    <source>
        <strain evidence="1">IL203A</strain>
    </source>
</reference>
<evidence type="ECO:0000313" key="2">
    <source>
        <dbReference type="Proteomes" id="UP000789702"/>
    </source>
</evidence>
<name>A0ACA9NPG8_9GLOM</name>
<gene>
    <name evidence="1" type="ORF">DHETER_LOCUS10143</name>
</gene>